<sequence>MAHLKGTLLACLGAALVALAVVGVKAGEPGPDAANETDAAVSGLMVIF</sequence>
<accession>A0ABW1KZ45</accession>
<comment type="caution">
    <text evidence="2">The sequence shown here is derived from an EMBL/GenBank/DDBJ whole genome shotgun (WGS) entry which is preliminary data.</text>
</comment>
<evidence type="ECO:0000256" key="1">
    <source>
        <dbReference type="SAM" id="SignalP"/>
    </source>
</evidence>
<protein>
    <submittedName>
        <fullName evidence="2">Uncharacterized protein</fullName>
    </submittedName>
</protein>
<dbReference type="Proteomes" id="UP001596116">
    <property type="component" value="Unassembled WGS sequence"/>
</dbReference>
<evidence type="ECO:0000313" key="3">
    <source>
        <dbReference type="Proteomes" id="UP001596116"/>
    </source>
</evidence>
<keyword evidence="1" id="KW-0732">Signal</keyword>
<reference evidence="2 3" key="1">
    <citation type="submission" date="2024-09" db="EMBL/GenBank/DDBJ databases">
        <authorList>
            <person name="Zhang Z.-H."/>
        </authorList>
    </citation>
    <scope>NUCLEOTIDE SEQUENCE [LARGE SCALE GENOMIC DNA]</scope>
    <source>
        <strain evidence="2 3">HHTR114</strain>
    </source>
</reference>
<feature type="signal peptide" evidence="1">
    <location>
        <begin position="1"/>
        <end position="26"/>
    </location>
</feature>
<proteinExistence type="predicted"/>
<keyword evidence="3" id="KW-1185">Reference proteome</keyword>
<gene>
    <name evidence="2" type="ORF">ACFMB1_10195</name>
</gene>
<dbReference type="RefSeq" id="WP_379882863.1">
    <property type="nucleotide sequence ID" value="NZ_JBHPON010000002.1"/>
</dbReference>
<name>A0ABW1KZ45_9PROT</name>
<feature type="chain" id="PRO_5045614423" evidence="1">
    <location>
        <begin position="27"/>
        <end position="48"/>
    </location>
</feature>
<organism evidence="2 3">
    <name type="scientific">Hyphococcus aureus</name>
    <dbReference type="NCBI Taxonomy" id="2666033"/>
    <lineage>
        <taxon>Bacteria</taxon>
        <taxon>Pseudomonadati</taxon>
        <taxon>Pseudomonadota</taxon>
        <taxon>Alphaproteobacteria</taxon>
        <taxon>Parvularculales</taxon>
        <taxon>Parvularculaceae</taxon>
        <taxon>Hyphococcus</taxon>
    </lineage>
</organism>
<dbReference type="EMBL" id="JBHPON010000002">
    <property type="protein sequence ID" value="MFC6035916.1"/>
    <property type="molecule type" value="Genomic_DNA"/>
</dbReference>
<evidence type="ECO:0000313" key="2">
    <source>
        <dbReference type="EMBL" id="MFC6035916.1"/>
    </source>
</evidence>